<dbReference type="Gene3D" id="3.40.50.11980">
    <property type="match status" value="1"/>
</dbReference>
<proteinExistence type="predicted"/>
<feature type="domain" description="PRORP" evidence="1">
    <location>
        <begin position="140"/>
        <end position="339"/>
    </location>
</feature>
<organism evidence="2">
    <name type="scientific">viral metagenome</name>
    <dbReference type="NCBI Taxonomy" id="1070528"/>
    <lineage>
        <taxon>unclassified sequences</taxon>
        <taxon>metagenomes</taxon>
        <taxon>organismal metagenomes</taxon>
    </lineage>
</organism>
<evidence type="ECO:0000313" key="2">
    <source>
        <dbReference type="EMBL" id="QHT26570.1"/>
    </source>
</evidence>
<reference evidence="2" key="1">
    <citation type="journal article" date="2020" name="Nature">
        <title>Giant virus diversity and host interactions through global metagenomics.</title>
        <authorList>
            <person name="Schulz F."/>
            <person name="Roux S."/>
            <person name="Paez-Espino D."/>
            <person name="Jungbluth S."/>
            <person name="Walsh D.A."/>
            <person name="Denef V.J."/>
            <person name="McMahon K.D."/>
            <person name="Konstantinidis K.T."/>
            <person name="Eloe-Fadrosh E.A."/>
            <person name="Kyrpides N.C."/>
            <person name="Woyke T."/>
        </authorList>
    </citation>
    <scope>NUCLEOTIDE SEQUENCE</scope>
    <source>
        <strain evidence="2">GVMAG-M-3300023179-2</strain>
    </source>
</reference>
<dbReference type="Pfam" id="PF16953">
    <property type="entry name" value="PRORP"/>
    <property type="match status" value="1"/>
</dbReference>
<protein>
    <recommendedName>
        <fullName evidence="1">PRORP domain-containing protein</fullName>
    </recommendedName>
</protein>
<accession>A0A6C0EDM1</accession>
<evidence type="ECO:0000259" key="1">
    <source>
        <dbReference type="Pfam" id="PF16953"/>
    </source>
</evidence>
<dbReference type="InterPro" id="IPR031595">
    <property type="entry name" value="PRORP_C"/>
</dbReference>
<dbReference type="EMBL" id="MN739799">
    <property type="protein sequence ID" value="QHT26570.1"/>
    <property type="molecule type" value="Genomic_DNA"/>
</dbReference>
<dbReference type="AlphaFoldDB" id="A0A6C0EDM1"/>
<sequence length="361" mass="43502">MSINELSKNLYINLNSNLNYIYNYNNDNLIDLKNNGIISLLILYYIKLNDSININYIINKIKLNDLDLLKRDYLNILDYYNLNNEIFYQNYLIEFISKIKNNPDIILNKDLDYLIKKKIKDVLLGLNGLFIKTSNTNYNEINTIEYSKLNFYKFDNNLVNKIILFLENNFSKNINYILNNMFIKIKNIEKICIIDGGNVINNYKGKITNQSLQNLENIVNKLIEKNYKPLIILHNKHIKNINNLDYFLKNKNIYYFLSPFKFNDDIFILWFFFKFINNNIDCFIISNDNFNDHINIFKNFIFDFNFKNIFKQYIINYTINPLKINDIPTYSSCIQIIYDTYYKDKIYEIFIPHVNNFMIKY</sequence>
<name>A0A6C0EDM1_9ZZZZ</name>